<dbReference type="Proteomes" id="UP001519343">
    <property type="component" value="Unassembled WGS sequence"/>
</dbReference>
<keyword evidence="2" id="KW-1133">Transmembrane helix</keyword>
<keyword evidence="2" id="KW-0812">Transmembrane</keyword>
<evidence type="ECO:0000313" key="4">
    <source>
        <dbReference type="Proteomes" id="UP001519343"/>
    </source>
</evidence>
<evidence type="ECO:0000256" key="2">
    <source>
        <dbReference type="SAM" id="Phobius"/>
    </source>
</evidence>
<evidence type="ECO:0008006" key="5">
    <source>
        <dbReference type="Google" id="ProtNLM"/>
    </source>
</evidence>
<feature type="coiled-coil region" evidence="1">
    <location>
        <begin position="202"/>
        <end position="233"/>
    </location>
</feature>
<gene>
    <name evidence="3" type="ORF">J2Z37_003786</name>
</gene>
<keyword evidence="1" id="KW-0175">Coiled coil</keyword>
<name>A0ABS4GU39_9BACL</name>
<keyword evidence="2" id="KW-0472">Membrane</keyword>
<proteinExistence type="predicted"/>
<feature type="transmembrane region" description="Helical" evidence="2">
    <location>
        <begin position="36"/>
        <end position="56"/>
    </location>
</feature>
<comment type="caution">
    <text evidence="3">The sequence shown here is derived from an EMBL/GenBank/DDBJ whole genome shotgun (WGS) entry which is preliminary data.</text>
</comment>
<keyword evidence="4" id="KW-1185">Reference proteome</keyword>
<feature type="transmembrane region" description="Helical" evidence="2">
    <location>
        <begin position="124"/>
        <end position="151"/>
    </location>
</feature>
<evidence type="ECO:0000256" key="1">
    <source>
        <dbReference type="SAM" id="Coils"/>
    </source>
</evidence>
<organism evidence="3 4">
    <name type="scientific">Ammoniphilus resinae</name>
    <dbReference type="NCBI Taxonomy" id="861532"/>
    <lineage>
        <taxon>Bacteria</taxon>
        <taxon>Bacillati</taxon>
        <taxon>Bacillota</taxon>
        <taxon>Bacilli</taxon>
        <taxon>Bacillales</taxon>
        <taxon>Paenibacillaceae</taxon>
        <taxon>Aneurinibacillus group</taxon>
        <taxon>Ammoniphilus</taxon>
    </lineage>
</organism>
<reference evidence="3 4" key="1">
    <citation type="submission" date="2021-03" db="EMBL/GenBank/DDBJ databases">
        <title>Genomic Encyclopedia of Type Strains, Phase IV (KMG-IV): sequencing the most valuable type-strain genomes for metagenomic binning, comparative biology and taxonomic classification.</title>
        <authorList>
            <person name="Goeker M."/>
        </authorList>
    </citation>
    <scope>NUCLEOTIDE SEQUENCE [LARGE SCALE GENOMIC DNA]</scope>
    <source>
        <strain evidence="3 4">DSM 24738</strain>
    </source>
</reference>
<protein>
    <recommendedName>
        <fullName evidence="5">DUF1385 domain-containing protein</fullName>
    </recommendedName>
</protein>
<dbReference type="EMBL" id="JAGGKT010000013">
    <property type="protein sequence ID" value="MBP1933773.1"/>
    <property type="molecule type" value="Genomic_DNA"/>
</dbReference>
<evidence type="ECO:0000313" key="3">
    <source>
        <dbReference type="EMBL" id="MBP1933773.1"/>
    </source>
</evidence>
<dbReference type="InterPro" id="IPR010787">
    <property type="entry name" value="DUF1385"/>
</dbReference>
<accession>A0ABS4GU39</accession>
<dbReference type="Pfam" id="PF07136">
    <property type="entry name" value="DUF1385"/>
    <property type="match status" value="1"/>
</dbReference>
<sequence>MDKEYIAHSGVDTKGNIVTHLFTYDKKGMLFFAKRIIVTVPWYLIVGILGLIIWIIRQPDYPFYLLPLATFGYHFFFPYPLRQFHGAEHKMFSHQGEKSLETLHDIAESDIVNYHCSTNSVVTFYLLFFLGLGPFGGNLAAILGLIGVVVIPRWLKGLQRHVIFPISKIIQRQITTVEPDLKHLKTALFSYLTLTRRQVVSEKLLRDEMKKAKEEQELAIQKEQEQKQLLLREQIIQETEWVEI</sequence>